<feature type="transmembrane region" description="Helical" evidence="7">
    <location>
        <begin position="58"/>
        <end position="85"/>
    </location>
</feature>
<evidence type="ECO:0000259" key="8">
    <source>
        <dbReference type="PROSITE" id="PS50893"/>
    </source>
</evidence>
<evidence type="ECO:0000313" key="11">
    <source>
        <dbReference type="Proteomes" id="UP000198654"/>
    </source>
</evidence>
<dbReference type="NCBIfam" id="TIGR02868">
    <property type="entry name" value="CydC"/>
    <property type="match status" value="1"/>
</dbReference>
<keyword evidence="4 10" id="KW-0067">ATP-binding</keyword>
<dbReference type="SUPFAM" id="SSF90123">
    <property type="entry name" value="ABC transporter transmembrane region"/>
    <property type="match status" value="1"/>
</dbReference>
<dbReference type="GO" id="GO:0034775">
    <property type="term" value="P:glutathione transmembrane transport"/>
    <property type="evidence" value="ECO:0007669"/>
    <property type="project" value="InterPro"/>
</dbReference>
<dbReference type="InterPro" id="IPR003439">
    <property type="entry name" value="ABC_transporter-like_ATP-bd"/>
</dbReference>
<dbReference type="SMART" id="SM00382">
    <property type="entry name" value="AAA"/>
    <property type="match status" value="1"/>
</dbReference>
<evidence type="ECO:0000256" key="1">
    <source>
        <dbReference type="ARBA" id="ARBA00004651"/>
    </source>
</evidence>
<dbReference type="AlphaFoldDB" id="A0A1G9G201"/>
<dbReference type="RefSeq" id="WP_089725289.1">
    <property type="nucleotide sequence ID" value="NZ_FNGI01000001.1"/>
</dbReference>
<dbReference type="GO" id="GO:0016887">
    <property type="term" value="F:ATP hydrolysis activity"/>
    <property type="evidence" value="ECO:0007669"/>
    <property type="project" value="InterPro"/>
</dbReference>
<evidence type="ECO:0000256" key="7">
    <source>
        <dbReference type="SAM" id="Phobius"/>
    </source>
</evidence>
<dbReference type="EMBL" id="FNGI01000001">
    <property type="protein sequence ID" value="SDK94649.1"/>
    <property type="molecule type" value="Genomic_DNA"/>
</dbReference>
<comment type="subcellular location">
    <subcellularLocation>
        <location evidence="1">Cell membrane</location>
        <topology evidence="1">Multi-pass membrane protein</topology>
    </subcellularLocation>
</comment>
<keyword evidence="2 7" id="KW-0812">Transmembrane</keyword>
<dbReference type="GO" id="GO:0005524">
    <property type="term" value="F:ATP binding"/>
    <property type="evidence" value="ECO:0007669"/>
    <property type="project" value="UniProtKB-KW"/>
</dbReference>
<dbReference type="OrthoDB" id="6336411at2"/>
<dbReference type="InterPro" id="IPR027417">
    <property type="entry name" value="P-loop_NTPase"/>
</dbReference>
<dbReference type="Gene3D" id="1.20.1560.10">
    <property type="entry name" value="ABC transporter type 1, transmembrane domain"/>
    <property type="match status" value="1"/>
</dbReference>
<dbReference type="InterPro" id="IPR003593">
    <property type="entry name" value="AAA+_ATPase"/>
</dbReference>
<dbReference type="InterPro" id="IPR039421">
    <property type="entry name" value="Type_1_exporter"/>
</dbReference>
<keyword evidence="5 7" id="KW-1133">Transmembrane helix</keyword>
<organism evidence="10 11">
    <name type="scientific">Modicisalibacter muralis</name>
    <dbReference type="NCBI Taxonomy" id="119000"/>
    <lineage>
        <taxon>Bacteria</taxon>
        <taxon>Pseudomonadati</taxon>
        <taxon>Pseudomonadota</taxon>
        <taxon>Gammaproteobacteria</taxon>
        <taxon>Oceanospirillales</taxon>
        <taxon>Halomonadaceae</taxon>
        <taxon>Modicisalibacter</taxon>
    </lineage>
</organism>
<dbReference type="Gene3D" id="3.40.50.300">
    <property type="entry name" value="P-loop containing nucleotide triphosphate hydrolases"/>
    <property type="match status" value="1"/>
</dbReference>
<dbReference type="STRING" id="119000.SAMN05661010_00576"/>
<dbReference type="InterPro" id="IPR014223">
    <property type="entry name" value="ABC_CydC/D"/>
</dbReference>
<feature type="domain" description="ABC transporter" evidence="8">
    <location>
        <begin position="354"/>
        <end position="571"/>
    </location>
</feature>
<gene>
    <name evidence="10" type="ORF">SAMN05661010_00576</name>
</gene>
<dbReference type="Pfam" id="PF00005">
    <property type="entry name" value="ABC_tran"/>
    <property type="match status" value="1"/>
</dbReference>
<protein>
    <submittedName>
        <fullName evidence="10">ATP-binding cassette, subfamily C, CydC</fullName>
    </submittedName>
</protein>
<dbReference type="PROSITE" id="PS50893">
    <property type="entry name" value="ABC_TRANSPORTER_2"/>
    <property type="match status" value="1"/>
</dbReference>
<dbReference type="GO" id="GO:0045454">
    <property type="term" value="P:cell redox homeostasis"/>
    <property type="evidence" value="ECO:0007669"/>
    <property type="project" value="InterPro"/>
</dbReference>
<keyword evidence="11" id="KW-1185">Reference proteome</keyword>
<dbReference type="Proteomes" id="UP000198654">
    <property type="component" value="Unassembled WGS sequence"/>
</dbReference>
<evidence type="ECO:0000256" key="6">
    <source>
        <dbReference type="ARBA" id="ARBA00023136"/>
    </source>
</evidence>
<dbReference type="GO" id="GO:0015421">
    <property type="term" value="F:ABC-type oligopeptide transporter activity"/>
    <property type="evidence" value="ECO:0007669"/>
    <property type="project" value="TreeGrafter"/>
</dbReference>
<name>A0A1G9G201_9GAMM</name>
<feature type="transmembrane region" description="Helical" evidence="7">
    <location>
        <begin position="150"/>
        <end position="172"/>
    </location>
</feature>
<dbReference type="SUPFAM" id="SSF52540">
    <property type="entry name" value="P-loop containing nucleoside triphosphate hydrolases"/>
    <property type="match status" value="1"/>
</dbReference>
<feature type="domain" description="ABC transmembrane type-1" evidence="9">
    <location>
        <begin position="30"/>
        <end position="319"/>
    </location>
</feature>
<dbReference type="PANTHER" id="PTHR43394">
    <property type="entry name" value="ATP-DEPENDENT PERMEASE MDL1, MITOCHONDRIAL"/>
    <property type="match status" value="1"/>
</dbReference>
<evidence type="ECO:0000256" key="4">
    <source>
        <dbReference type="ARBA" id="ARBA00022840"/>
    </source>
</evidence>
<dbReference type="InterPro" id="IPR017871">
    <property type="entry name" value="ABC_transporter-like_CS"/>
</dbReference>
<dbReference type="PROSITE" id="PS50929">
    <property type="entry name" value="ABC_TM1F"/>
    <property type="match status" value="1"/>
</dbReference>
<feature type="transmembrane region" description="Helical" evidence="7">
    <location>
        <begin position="178"/>
        <end position="197"/>
    </location>
</feature>
<keyword evidence="6 7" id="KW-0472">Membrane</keyword>
<evidence type="ECO:0000256" key="3">
    <source>
        <dbReference type="ARBA" id="ARBA00022741"/>
    </source>
</evidence>
<evidence type="ECO:0000313" key="10">
    <source>
        <dbReference type="EMBL" id="SDK94649.1"/>
    </source>
</evidence>
<dbReference type="Pfam" id="PF00664">
    <property type="entry name" value="ABC_membrane"/>
    <property type="match status" value="1"/>
</dbReference>
<evidence type="ECO:0000256" key="5">
    <source>
        <dbReference type="ARBA" id="ARBA00022989"/>
    </source>
</evidence>
<sequence length="572" mass="61531">MSRPTKTTLASEFRPWLRVLDWRRRRLWKGAGLMLLTVIAAIGLLALSGWFITATAIAGVLAAAGVAISLGVYIPGGGIRLFAVLRTGARYLERIYNHDTVLRLLADLRANLFAVLIRLDGRELARLRAAEWLNRLTADIDTLDGLYLRLLAPPLVALVAIVAVSALLGFFAPWVGGAVLLALLALWTWLVLGQSWLGMAPSQRRVATLDRLRMRAIEQLQGLAELRCYRTLTEHRHTLEAEEDALYADQRRLGRRQALGSALVSLGVGLSAVLALWLAAEAHIGERLSGPLTVMMPLAVLALNEALASLPMAFTQLGATRAAARRLNELAALRGAIGESESPEEIAESGALSASLDDVSLHYLKGHADSLPPALDNVSLTLAPGERLALVGASGAGKSSVAQLLVRLIEPTTGKVSVGGQDVRQLSPVALRGRIGYLTQQVELFHDSLATNLRLANPEASDAELWNALELVELEGWAQALPQGLETWVGESGRQLSGGQARRVALARVLLTDADLLILDEPFAGLDEATATSIAARLDGWFGERSVLYLAHDDTGLPGVNRTLRLHEGRLG</sequence>
<reference evidence="10 11" key="1">
    <citation type="submission" date="2016-10" db="EMBL/GenBank/DDBJ databases">
        <authorList>
            <person name="de Groot N.N."/>
        </authorList>
    </citation>
    <scope>NUCLEOTIDE SEQUENCE [LARGE SCALE GENOMIC DNA]</scope>
    <source>
        <strain evidence="10 11">DSM 14789</strain>
    </source>
</reference>
<proteinExistence type="predicted"/>
<keyword evidence="3" id="KW-0547">Nucleotide-binding</keyword>
<evidence type="ECO:0000259" key="9">
    <source>
        <dbReference type="PROSITE" id="PS50929"/>
    </source>
</evidence>
<feature type="transmembrane region" description="Helical" evidence="7">
    <location>
        <begin position="258"/>
        <end position="280"/>
    </location>
</feature>
<evidence type="ECO:0000256" key="2">
    <source>
        <dbReference type="ARBA" id="ARBA00022692"/>
    </source>
</evidence>
<dbReference type="PROSITE" id="PS00211">
    <property type="entry name" value="ABC_TRANSPORTER_1"/>
    <property type="match status" value="1"/>
</dbReference>
<dbReference type="GO" id="GO:0005886">
    <property type="term" value="C:plasma membrane"/>
    <property type="evidence" value="ECO:0007669"/>
    <property type="project" value="UniProtKB-SubCell"/>
</dbReference>
<accession>A0A1G9G201</accession>
<feature type="transmembrane region" description="Helical" evidence="7">
    <location>
        <begin position="33"/>
        <end position="52"/>
    </location>
</feature>
<dbReference type="InterPro" id="IPR036640">
    <property type="entry name" value="ABC1_TM_sf"/>
</dbReference>
<dbReference type="InterPro" id="IPR011527">
    <property type="entry name" value="ABC1_TM_dom"/>
</dbReference>
<dbReference type="PANTHER" id="PTHR43394:SF1">
    <property type="entry name" value="ATP-BINDING CASSETTE SUB-FAMILY B MEMBER 10, MITOCHONDRIAL"/>
    <property type="match status" value="1"/>
</dbReference>